<evidence type="ECO:0000313" key="4">
    <source>
        <dbReference type="Proteomes" id="UP000011087"/>
    </source>
</evidence>
<feature type="compositionally biased region" description="Low complexity" evidence="1">
    <location>
        <begin position="261"/>
        <end position="270"/>
    </location>
</feature>
<reference evidence="3" key="3">
    <citation type="submission" date="2015-06" db="UniProtKB">
        <authorList>
            <consortium name="EnsemblProtists"/>
        </authorList>
    </citation>
    <scope>IDENTIFICATION</scope>
</reference>
<sequence>MQTDQQEEHSLTLTWVTCICSLPLSWTSSKQERRVRYVASVEAETVSVLLRAVSINNRLVLLARVPGGPVARLLLPIDEFVAELEGGPIVTDSSLQDLIVACSKRILGPIGRAARMRGGTQGLPERFLLKSLYSELQTHILAHLAPRHLSFLACTCRKMNSLGEERGEGMDGERQLRRSAVKQLFRIPFPLNPLAPWLPQPPPRQPFFDPRFPLPWMNHQQWSSTGGAPSFGGLPILSPSRRAQTHARDPLRDCPTREGSRSSADGGSPSSLPPRPNRTSPMMLGVRGGNFGGMGSFGTPGSFR</sequence>
<evidence type="ECO:0000313" key="2">
    <source>
        <dbReference type="EMBL" id="EKX47216.1"/>
    </source>
</evidence>
<feature type="region of interest" description="Disordered" evidence="1">
    <location>
        <begin position="223"/>
        <end position="304"/>
    </location>
</feature>
<dbReference type="EMBL" id="JH992991">
    <property type="protein sequence ID" value="EKX47216.1"/>
    <property type="molecule type" value="Genomic_DNA"/>
</dbReference>
<reference evidence="2 4" key="1">
    <citation type="journal article" date="2012" name="Nature">
        <title>Algal genomes reveal evolutionary mosaicism and the fate of nucleomorphs.</title>
        <authorList>
            <consortium name="DOE Joint Genome Institute"/>
            <person name="Curtis B.A."/>
            <person name="Tanifuji G."/>
            <person name="Burki F."/>
            <person name="Gruber A."/>
            <person name="Irimia M."/>
            <person name="Maruyama S."/>
            <person name="Arias M.C."/>
            <person name="Ball S.G."/>
            <person name="Gile G.H."/>
            <person name="Hirakawa Y."/>
            <person name="Hopkins J.F."/>
            <person name="Kuo A."/>
            <person name="Rensing S.A."/>
            <person name="Schmutz J."/>
            <person name="Symeonidi A."/>
            <person name="Elias M."/>
            <person name="Eveleigh R.J."/>
            <person name="Herman E.K."/>
            <person name="Klute M.J."/>
            <person name="Nakayama T."/>
            <person name="Obornik M."/>
            <person name="Reyes-Prieto A."/>
            <person name="Armbrust E.V."/>
            <person name="Aves S.J."/>
            <person name="Beiko R.G."/>
            <person name="Coutinho P."/>
            <person name="Dacks J.B."/>
            <person name="Durnford D.G."/>
            <person name="Fast N.M."/>
            <person name="Green B.R."/>
            <person name="Grisdale C.J."/>
            <person name="Hempel F."/>
            <person name="Henrissat B."/>
            <person name="Hoppner M.P."/>
            <person name="Ishida K."/>
            <person name="Kim E."/>
            <person name="Koreny L."/>
            <person name="Kroth P.G."/>
            <person name="Liu Y."/>
            <person name="Malik S.B."/>
            <person name="Maier U.G."/>
            <person name="McRose D."/>
            <person name="Mock T."/>
            <person name="Neilson J.A."/>
            <person name="Onodera N.T."/>
            <person name="Poole A.M."/>
            <person name="Pritham E.J."/>
            <person name="Richards T.A."/>
            <person name="Rocap G."/>
            <person name="Roy S.W."/>
            <person name="Sarai C."/>
            <person name="Schaack S."/>
            <person name="Shirato S."/>
            <person name="Slamovits C.H."/>
            <person name="Spencer D.F."/>
            <person name="Suzuki S."/>
            <person name="Worden A.Z."/>
            <person name="Zauner S."/>
            <person name="Barry K."/>
            <person name="Bell C."/>
            <person name="Bharti A.K."/>
            <person name="Crow J.A."/>
            <person name="Grimwood J."/>
            <person name="Kramer R."/>
            <person name="Lindquist E."/>
            <person name="Lucas S."/>
            <person name="Salamov A."/>
            <person name="McFadden G.I."/>
            <person name="Lane C.E."/>
            <person name="Keeling P.J."/>
            <person name="Gray M.W."/>
            <person name="Grigoriev I.V."/>
            <person name="Archibald J.M."/>
        </authorList>
    </citation>
    <scope>NUCLEOTIDE SEQUENCE</scope>
    <source>
        <strain evidence="2 4">CCMP2712</strain>
    </source>
</reference>
<reference evidence="4" key="2">
    <citation type="submission" date="2012-11" db="EMBL/GenBank/DDBJ databases">
        <authorList>
            <person name="Kuo A."/>
            <person name="Curtis B.A."/>
            <person name="Tanifuji G."/>
            <person name="Burki F."/>
            <person name="Gruber A."/>
            <person name="Irimia M."/>
            <person name="Maruyama S."/>
            <person name="Arias M.C."/>
            <person name="Ball S.G."/>
            <person name="Gile G.H."/>
            <person name="Hirakawa Y."/>
            <person name="Hopkins J.F."/>
            <person name="Rensing S.A."/>
            <person name="Schmutz J."/>
            <person name="Symeonidi A."/>
            <person name="Elias M."/>
            <person name="Eveleigh R.J."/>
            <person name="Herman E.K."/>
            <person name="Klute M.J."/>
            <person name="Nakayama T."/>
            <person name="Obornik M."/>
            <person name="Reyes-Prieto A."/>
            <person name="Armbrust E.V."/>
            <person name="Aves S.J."/>
            <person name="Beiko R.G."/>
            <person name="Coutinho P."/>
            <person name="Dacks J.B."/>
            <person name="Durnford D.G."/>
            <person name="Fast N.M."/>
            <person name="Green B.R."/>
            <person name="Grisdale C."/>
            <person name="Hempe F."/>
            <person name="Henrissat B."/>
            <person name="Hoppner M.P."/>
            <person name="Ishida K.-I."/>
            <person name="Kim E."/>
            <person name="Koreny L."/>
            <person name="Kroth P.G."/>
            <person name="Liu Y."/>
            <person name="Malik S.-B."/>
            <person name="Maier U.G."/>
            <person name="McRose D."/>
            <person name="Mock T."/>
            <person name="Neilson J.A."/>
            <person name="Onodera N.T."/>
            <person name="Poole A.M."/>
            <person name="Pritham E.J."/>
            <person name="Richards T.A."/>
            <person name="Rocap G."/>
            <person name="Roy S.W."/>
            <person name="Sarai C."/>
            <person name="Schaack S."/>
            <person name="Shirato S."/>
            <person name="Slamovits C.H."/>
            <person name="Spencer D.F."/>
            <person name="Suzuki S."/>
            <person name="Worden A.Z."/>
            <person name="Zauner S."/>
            <person name="Barry K."/>
            <person name="Bell C."/>
            <person name="Bharti A.K."/>
            <person name="Crow J.A."/>
            <person name="Grimwood J."/>
            <person name="Kramer R."/>
            <person name="Lindquist E."/>
            <person name="Lucas S."/>
            <person name="Salamov A."/>
            <person name="McFadden G.I."/>
            <person name="Lane C.E."/>
            <person name="Keeling P.J."/>
            <person name="Gray M.W."/>
            <person name="Grigoriev I.V."/>
            <person name="Archibald J.M."/>
        </authorList>
    </citation>
    <scope>NUCLEOTIDE SEQUENCE</scope>
    <source>
        <strain evidence="4">CCMP2712</strain>
    </source>
</reference>
<keyword evidence="4" id="KW-1185">Reference proteome</keyword>
<dbReference type="SUPFAM" id="SSF81383">
    <property type="entry name" value="F-box domain"/>
    <property type="match status" value="1"/>
</dbReference>
<dbReference type="Proteomes" id="UP000011087">
    <property type="component" value="Unassembled WGS sequence"/>
</dbReference>
<dbReference type="GeneID" id="17303890"/>
<dbReference type="RefSeq" id="XP_005834196.1">
    <property type="nucleotide sequence ID" value="XM_005834139.1"/>
</dbReference>
<evidence type="ECO:0008006" key="5">
    <source>
        <dbReference type="Google" id="ProtNLM"/>
    </source>
</evidence>
<evidence type="ECO:0000313" key="3">
    <source>
        <dbReference type="EnsemblProtists" id="EKX47216"/>
    </source>
</evidence>
<dbReference type="KEGG" id="gtt:GUITHDRAFT_137799"/>
<feature type="compositionally biased region" description="Gly residues" evidence="1">
    <location>
        <begin position="286"/>
        <end position="298"/>
    </location>
</feature>
<dbReference type="EnsemblProtists" id="EKX47216">
    <property type="protein sequence ID" value="EKX47216"/>
    <property type="gene ID" value="GUITHDRAFT_137799"/>
</dbReference>
<dbReference type="HOGENOM" id="CLU_916581_0_0_1"/>
<accession>L1JFD8</accession>
<evidence type="ECO:0000256" key="1">
    <source>
        <dbReference type="SAM" id="MobiDB-lite"/>
    </source>
</evidence>
<dbReference type="CDD" id="cd09917">
    <property type="entry name" value="F-box_SF"/>
    <property type="match status" value="1"/>
</dbReference>
<feature type="compositionally biased region" description="Basic and acidic residues" evidence="1">
    <location>
        <begin position="246"/>
        <end position="260"/>
    </location>
</feature>
<dbReference type="PaxDb" id="55529-EKX47216"/>
<dbReference type="InterPro" id="IPR036047">
    <property type="entry name" value="F-box-like_dom_sf"/>
</dbReference>
<dbReference type="AlphaFoldDB" id="L1JFD8"/>
<organism evidence="2">
    <name type="scientific">Guillardia theta (strain CCMP2712)</name>
    <name type="common">Cryptophyte</name>
    <dbReference type="NCBI Taxonomy" id="905079"/>
    <lineage>
        <taxon>Eukaryota</taxon>
        <taxon>Cryptophyceae</taxon>
        <taxon>Pyrenomonadales</taxon>
        <taxon>Geminigeraceae</taxon>
        <taxon>Guillardia</taxon>
    </lineage>
</organism>
<protein>
    <recommendedName>
        <fullName evidence="5">F-box domain-containing protein</fullName>
    </recommendedName>
</protein>
<name>L1JFD8_GUITC</name>
<gene>
    <name evidence="2" type="ORF">GUITHDRAFT_137799</name>
</gene>
<proteinExistence type="predicted"/>